<dbReference type="PANTHER" id="PTHR10578:SF107">
    <property type="entry name" value="2-HYDROXYACID OXIDASE 1"/>
    <property type="match status" value="1"/>
</dbReference>
<keyword evidence="4 7" id="KW-0560">Oxidoreductase</keyword>
<dbReference type="RefSeq" id="WP_351955592.1">
    <property type="nucleotide sequence ID" value="NZ_JBEOZM010000002.1"/>
</dbReference>
<dbReference type="CDD" id="cd02809">
    <property type="entry name" value="alpha_hydroxyacid_oxid_FMN"/>
    <property type="match status" value="1"/>
</dbReference>
<dbReference type="InterPro" id="IPR008259">
    <property type="entry name" value="FMN_hydac_DH_AS"/>
</dbReference>
<dbReference type="Proteomes" id="UP001490365">
    <property type="component" value="Unassembled WGS sequence"/>
</dbReference>
<dbReference type="InterPro" id="IPR013785">
    <property type="entry name" value="Aldolase_TIM"/>
</dbReference>
<comment type="caution">
    <text evidence="7">The sequence shown here is derived from an EMBL/GenBank/DDBJ whole genome shotgun (WGS) entry which is preliminary data.</text>
</comment>
<dbReference type="PROSITE" id="PS51349">
    <property type="entry name" value="FMN_HYDROXY_ACID_DH_2"/>
    <property type="match status" value="1"/>
</dbReference>
<dbReference type="EC" id="1.-.-.-" evidence="7"/>
<organism evidence="7 8">
    <name type="scientific">Streptomyces sp. 900105755</name>
    <dbReference type="NCBI Taxonomy" id="3154389"/>
    <lineage>
        <taxon>Bacteria</taxon>
        <taxon>Bacillati</taxon>
        <taxon>Actinomycetota</taxon>
        <taxon>Actinomycetes</taxon>
        <taxon>Kitasatosporales</taxon>
        <taxon>Streptomycetaceae</taxon>
        <taxon>Streptomyces</taxon>
    </lineage>
</organism>
<accession>A0ABV1TA70</accession>
<keyword evidence="2" id="KW-0285">Flavoprotein</keyword>
<dbReference type="GO" id="GO:0016491">
    <property type="term" value="F:oxidoreductase activity"/>
    <property type="evidence" value="ECO:0007669"/>
    <property type="project" value="UniProtKB-KW"/>
</dbReference>
<comment type="cofactor">
    <cofactor evidence="1">
        <name>FMN</name>
        <dbReference type="ChEBI" id="CHEBI:58210"/>
    </cofactor>
</comment>
<dbReference type="EMBL" id="JBEOZM010000002">
    <property type="protein sequence ID" value="MER6266934.1"/>
    <property type="molecule type" value="Genomic_DNA"/>
</dbReference>
<evidence type="ECO:0000256" key="2">
    <source>
        <dbReference type="ARBA" id="ARBA00022630"/>
    </source>
</evidence>
<keyword evidence="3" id="KW-0288">FMN</keyword>
<dbReference type="PROSITE" id="PS00557">
    <property type="entry name" value="FMN_HYDROXY_ACID_DH_1"/>
    <property type="match status" value="1"/>
</dbReference>
<evidence type="ECO:0000256" key="3">
    <source>
        <dbReference type="ARBA" id="ARBA00022643"/>
    </source>
</evidence>
<proteinExistence type="inferred from homology"/>
<evidence type="ECO:0000313" key="8">
    <source>
        <dbReference type="Proteomes" id="UP001490365"/>
    </source>
</evidence>
<dbReference type="InterPro" id="IPR012133">
    <property type="entry name" value="Alpha-hydoxy_acid_DH_FMN"/>
</dbReference>
<dbReference type="InterPro" id="IPR037396">
    <property type="entry name" value="FMN_HAD"/>
</dbReference>
<evidence type="ECO:0000256" key="1">
    <source>
        <dbReference type="ARBA" id="ARBA00001917"/>
    </source>
</evidence>
<evidence type="ECO:0000256" key="4">
    <source>
        <dbReference type="ARBA" id="ARBA00023002"/>
    </source>
</evidence>
<name>A0ABV1TA70_9ACTN</name>
<sequence length="396" mass="41140">MFSARDFETAARDRLDPVHADFVAGGARDEITVRANEEAYTRLRLLPRVLRGRAVPDLDVTLFGGRARTPVLLSPTAFHRLVDPEGELATARAAAAAGAIMIASMASTVAVGEVAAAARAAAPGETVPLWFQLYLQPDPGITEALVRRAVDAGCTALVVTVDSPVLGASERNRRNGFHDLPAGLRCENLVDLRDGERGHVRQIEMSPEFSWDHITRLREITGLPILLKGVLHPEDARLAVRHGVAGLLVSNHGGRQLDTVPATLEVLPEIVAAVAGRIPVLLDGGIRRGTDAVKALALGARAVGIGRPVMWALAADGEKGVRRLLELLREEIEDALALCGAAGLDELTPDLVRPAWSGRHFGGAGVGGAGVGGAGVGGAGVGGAVFGEAVLGGGAS</sequence>
<comment type="similarity">
    <text evidence="5">Belongs to the FMN-dependent alpha-hydroxy acid dehydrogenase family.</text>
</comment>
<evidence type="ECO:0000256" key="5">
    <source>
        <dbReference type="ARBA" id="ARBA00024042"/>
    </source>
</evidence>
<dbReference type="Pfam" id="PF01070">
    <property type="entry name" value="FMN_dh"/>
    <property type="match status" value="1"/>
</dbReference>
<keyword evidence="8" id="KW-1185">Reference proteome</keyword>
<dbReference type="PIRSF" id="PIRSF000138">
    <property type="entry name" value="Al-hdrx_acd_dh"/>
    <property type="match status" value="1"/>
</dbReference>
<dbReference type="Gene3D" id="3.20.20.70">
    <property type="entry name" value="Aldolase class I"/>
    <property type="match status" value="1"/>
</dbReference>
<protein>
    <submittedName>
        <fullName evidence="7">Alpha-hydroxy acid oxidase</fullName>
        <ecNumber evidence="7">1.-.-.-</ecNumber>
    </submittedName>
</protein>
<gene>
    <name evidence="7" type="ORF">ABT211_06475</name>
</gene>
<evidence type="ECO:0000313" key="7">
    <source>
        <dbReference type="EMBL" id="MER6266934.1"/>
    </source>
</evidence>
<dbReference type="InterPro" id="IPR000262">
    <property type="entry name" value="FMN-dep_DH"/>
</dbReference>
<reference evidence="7 8" key="1">
    <citation type="submission" date="2024-06" db="EMBL/GenBank/DDBJ databases">
        <title>The Natural Products Discovery Center: Release of the First 8490 Sequenced Strains for Exploring Actinobacteria Biosynthetic Diversity.</title>
        <authorList>
            <person name="Kalkreuter E."/>
            <person name="Kautsar S.A."/>
            <person name="Yang D."/>
            <person name="Bader C.D."/>
            <person name="Teijaro C.N."/>
            <person name="Fluegel L."/>
            <person name="Davis C.M."/>
            <person name="Simpson J.R."/>
            <person name="Lauterbach L."/>
            <person name="Steele A.D."/>
            <person name="Gui C."/>
            <person name="Meng S."/>
            <person name="Li G."/>
            <person name="Viehrig K."/>
            <person name="Ye F."/>
            <person name="Su P."/>
            <person name="Kiefer A.F."/>
            <person name="Nichols A."/>
            <person name="Cepeda A.J."/>
            <person name="Yan W."/>
            <person name="Fan B."/>
            <person name="Jiang Y."/>
            <person name="Adhikari A."/>
            <person name="Zheng C.-J."/>
            <person name="Schuster L."/>
            <person name="Cowan T.M."/>
            <person name="Smanski M.J."/>
            <person name="Chevrette M.G."/>
            <person name="De Carvalho L.P.S."/>
            <person name="Shen B."/>
        </authorList>
    </citation>
    <scope>NUCLEOTIDE SEQUENCE [LARGE SCALE GENOMIC DNA]</scope>
    <source>
        <strain evidence="7 8">NPDC001694</strain>
    </source>
</reference>
<dbReference type="PANTHER" id="PTHR10578">
    <property type="entry name" value="S -2-HYDROXY-ACID OXIDASE-RELATED"/>
    <property type="match status" value="1"/>
</dbReference>
<dbReference type="SUPFAM" id="SSF51395">
    <property type="entry name" value="FMN-linked oxidoreductases"/>
    <property type="match status" value="1"/>
</dbReference>
<feature type="domain" description="FMN hydroxy acid dehydrogenase" evidence="6">
    <location>
        <begin position="1"/>
        <end position="357"/>
    </location>
</feature>
<evidence type="ECO:0000259" key="6">
    <source>
        <dbReference type="PROSITE" id="PS51349"/>
    </source>
</evidence>